<feature type="domain" description="PhoD-like phosphatase" evidence="2">
    <location>
        <begin position="1229"/>
        <end position="1389"/>
    </location>
</feature>
<accession>A0AAD9ZHR7</accession>
<protein>
    <recommendedName>
        <fullName evidence="2">PhoD-like phosphatase domain-containing protein</fullName>
    </recommendedName>
</protein>
<evidence type="ECO:0000259" key="2">
    <source>
        <dbReference type="Pfam" id="PF19050"/>
    </source>
</evidence>
<dbReference type="EMBL" id="JASNWA010000003">
    <property type="protein sequence ID" value="KAK3178983.1"/>
    <property type="molecule type" value="Genomic_DNA"/>
</dbReference>
<dbReference type="PANTHER" id="PTHR46689:SF1">
    <property type="entry name" value="PHOD-LIKE PHOSPHATASE DOMAIN-CONTAINING PROTEIN"/>
    <property type="match status" value="1"/>
</dbReference>
<feature type="compositionally biased region" description="Polar residues" evidence="1">
    <location>
        <begin position="352"/>
        <end position="363"/>
    </location>
</feature>
<feature type="compositionally biased region" description="Gly residues" evidence="1">
    <location>
        <begin position="1753"/>
        <end position="1763"/>
    </location>
</feature>
<feature type="compositionally biased region" description="Basic and acidic residues" evidence="1">
    <location>
        <begin position="1445"/>
        <end position="1457"/>
    </location>
</feature>
<feature type="region of interest" description="Disordered" evidence="1">
    <location>
        <begin position="876"/>
        <end position="913"/>
    </location>
</feature>
<feature type="compositionally biased region" description="Basic and acidic residues" evidence="1">
    <location>
        <begin position="334"/>
        <end position="350"/>
    </location>
</feature>
<feature type="compositionally biased region" description="Pro residues" evidence="1">
    <location>
        <begin position="77"/>
        <end position="90"/>
    </location>
</feature>
<dbReference type="Proteomes" id="UP001276659">
    <property type="component" value="Unassembled WGS sequence"/>
</dbReference>
<feature type="compositionally biased region" description="Polar residues" evidence="1">
    <location>
        <begin position="1"/>
        <end position="18"/>
    </location>
</feature>
<name>A0AAD9ZHR7_9LECA</name>
<dbReference type="PANTHER" id="PTHR46689">
    <property type="entry name" value="MEMBRANE PROTEIN, PUTATIVE-RELATED"/>
    <property type="match status" value="1"/>
</dbReference>
<feature type="compositionally biased region" description="Polar residues" evidence="1">
    <location>
        <begin position="196"/>
        <end position="220"/>
    </location>
</feature>
<evidence type="ECO:0000256" key="1">
    <source>
        <dbReference type="SAM" id="MobiDB-lite"/>
    </source>
</evidence>
<feature type="compositionally biased region" description="Basic and acidic residues" evidence="1">
    <location>
        <begin position="1696"/>
        <end position="1715"/>
    </location>
</feature>
<dbReference type="InterPro" id="IPR043904">
    <property type="entry name" value="PhoD_2-like"/>
</dbReference>
<dbReference type="Pfam" id="PF19050">
    <property type="entry name" value="PhoD_2"/>
    <property type="match status" value="2"/>
</dbReference>
<evidence type="ECO:0000313" key="3">
    <source>
        <dbReference type="EMBL" id="KAK3178983.1"/>
    </source>
</evidence>
<feature type="domain" description="PhoD-like phosphatase" evidence="2">
    <location>
        <begin position="948"/>
        <end position="1221"/>
    </location>
</feature>
<proteinExistence type="predicted"/>
<keyword evidence="4" id="KW-1185">Reference proteome</keyword>
<comment type="caution">
    <text evidence="3">The sequence shown here is derived from an EMBL/GenBank/DDBJ whole genome shotgun (WGS) entry which is preliminary data.</text>
</comment>
<feature type="compositionally biased region" description="Pro residues" evidence="1">
    <location>
        <begin position="1390"/>
        <end position="1399"/>
    </location>
</feature>
<dbReference type="GO" id="GO:0016020">
    <property type="term" value="C:membrane"/>
    <property type="evidence" value="ECO:0007669"/>
    <property type="project" value="TreeGrafter"/>
</dbReference>
<feature type="compositionally biased region" description="Polar residues" evidence="1">
    <location>
        <begin position="308"/>
        <end position="330"/>
    </location>
</feature>
<feature type="region of interest" description="Disordered" evidence="1">
    <location>
        <begin position="574"/>
        <end position="625"/>
    </location>
</feature>
<feature type="region of interest" description="Disordered" evidence="1">
    <location>
        <begin position="1585"/>
        <end position="1803"/>
    </location>
</feature>
<feature type="compositionally biased region" description="Basic and acidic residues" evidence="1">
    <location>
        <begin position="422"/>
        <end position="437"/>
    </location>
</feature>
<feature type="compositionally biased region" description="Polar residues" evidence="1">
    <location>
        <begin position="1593"/>
        <end position="1613"/>
    </location>
</feature>
<feature type="compositionally biased region" description="Polar residues" evidence="1">
    <location>
        <begin position="1458"/>
        <end position="1477"/>
    </location>
</feature>
<evidence type="ECO:0000313" key="4">
    <source>
        <dbReference type="Proteomes" id="UP001276659"/>
    </source>
</evidence>
<feature type="compositionally biased region" description="Acidic residues" evidence="1">
    <location>
        <begin position="1778"/>
        <end position="1790"/>
    </location>
</feature>
<feature type="compositionally biased region" description="Polar residues" evidence="1">
    <location>
        <begin position="176"/>
        <end position="187"/>
    </location>
</feature>
<sequence length="1833" mass="204379">MTTQRMPTQPSYGESSDAMQRPLRVDPNYPLPSSLPPSQDTELSPLTNGSARTTSRKRRPSGSGPARTPIDNLFQPPAAPEVPRAPPVSYRPPYGSENHDRSKGGYPASFAERARALTGNSTSTKPSESHPEPSPQPAKPVRRGSLNRPIGGVYSEIQQHKRDSYPPVNGPISPRRFSNSTSPQQYQAADPYSANRRVSSGTDQQYNDAASKVPETSNRRASAGLVQPPKKEWAPDRSPLQKLEVKLSDISKEEKRARMQEAEQRLRDSQGFDRRRSSRQEGDRGVDRTQSKRASATSGAAKQRRLSDQAQEPQLATHVQQPEAYTQDSPSVPHPKETSRVPRPERRRESLPTGSTSQRNSSLPVARDSSRRNSAKAPEIPQERGVRFQGEDETEDLGDSPQKSTNVHPRDRRRGSGTEALARSDEAHSARRDKLRQDPSTMANQSSSKEVSKEQQELYSSKAETSRNKVSAAMFGGMPDPVPRHTVQGHSQATKYEIPPQTAAGIQARQAVGFGSGPQGPVEAPAHRKHHLSKILNRGHDHAMEISEQSSTRPKQLEEWRRAGTARLTAADFGVESDSEKDQGAWWETGGSGSRRKQRRAANGVNRDAQSLSGSYQNDTGKFTSTFTPKMRLEEVRTSSPNERAIRTRSYVEHEERAGLERAMNLHLESHAAHFWHRSRPDQTSRLSSAYSYSCPDLALHDPLHDDHFCESYMSDELTLNMRSIRILPVPALTTFEPPLYLKCGPLLRYTGLKRDRHQTTTRSGGSSSAERETWRGSVMIVTTDADSTYEPVPTLRLFFEPMELLPSPQPHTDEEDDQEVSSEFIDPIAGLPKLSRSGKTVYVKPVDDLEQGRDLSRFEDDDGLFEETRTAAVPTAYGTPDYRPGRNGPAPSANPKAGRGKGRAQKKGQQIKGVRLHAERGVTFWRFNLEVELGPQQSRIAYSINNCPAIGFWVPARGHSMNIMFHSCNGFSMSVNPDNFSGPDPLWRDVLNSHQTRPFHVMIGGGDQIYNDAVMTQSPLFREWLEIKNPHHKHDADFSPSMLEELETFYLERYSMWFSQGLFGMANSQIPMVNMWDDHDIIDGFGSYPHHFMSTPVFCGLGAVAFKYYMLFQHQSVLDEGPADEPSWLMGAAPGPYINELSRSILLSLGKNSEWQVFIQRVLNGNANSSQREEILSEASYELVFERCQREIIEGETKHLIVLLGVPIAYPRLVWLENLLTSSVMAPVKALGRAGMLGGFLNKFDGGVEILDDLDDHWTARSHKQERNWFVQELQELAAEKSVRVTILGGDVHLAAVGQFYSNPNLGVPKDRDHRYMANIVSSAIVNTPPPNNMADILNRRNKTHHFDHETDEDMIPMFTHDVNGHPRNNKNLLPRRNWCSIREYHPGTTPPPTPPELEPQTPSDESPPPPTRLQRTLSLTRGDIKPGNLLRRFSKNGPPPSDDYLREMRANREKLNGSQSPESPQNDGYFPQQTDLPKRAATINGNGGQRHSSAPLPRPGGFHRRPTNMSEKAATKGGADDNEGLVNLEHGLDVVLNCEINQKDPAGHTVPYRLIIPALYYEGHGDENTVSYRKKSLISRLGSIRGKRKNTVASGQGQGNWGQRDSVTPSLSEGEEEGVRPRRWGFSVSQRRQYRDQTPPLSRERDQEIGDEGTQQQRQYEHRNQQIGQAQRPAAFKMPPSHQRKFSEPGTPPRKSDQYDGGRQDSADYHAHLDSSPPGGYSGYPGRKLSKVDRMLGAGNAQRSKSTSVGNGIGNGDGNGRAGLALADNQKGGYYSEDEDEDEDDEIEPEHIGQQGKRLSQGYSGIEAYSEKSGGKGWRRFFGSKVTGRVG</sequence>
<feature type="compositionally biased region" description="Basic and acidic residues" evidence="1">
    <location>
        <begin position="243"/>
        <end position="290"/>
    </location>
</feature>
<feature type="compositionally biased region" description="Polar residues" evidence="1">
    <location>
        <begin position="39"/>
        <end position="53"/>
    </location>
</feature>
<reference evidence="3" key="1">
    <citation type="submission" date="2022-11" db="EMBL/GenBank/DDBJ databases">
        <title>Chromosomal genome sequence assembly and mating type (MAT) locus characterization of the leprose asexual lichenized fungus Lepraria neglecta (Nyl.) Erichsen.</title>
        <authorList>
            <person name="Allen J.L."/>
            <person name="Pfeffer B."/>
        </authorList>
    </citation>
    <scope>NUCLEOTIDE SEQUENCE</scope>
    <source>
        <strain evidence="3">Allen 5258</strain>
    </source>
</reference>
<gene>
    <name evidence="3" type="ORF">OEA41_001122</name>
</gene>
<dbReference type="InterPro" id="IPR038607">
    <property type="entry name" value="PhoD-like_sf"/>
</dbReference>
<organism evidence="3 4">
    <name type="scientific">Lepraria neglecta</name>
    <dbReference type="NCBI Taxonomy" id="209136"/>
    <lineage>
        <taxon>Eukaryota</taxon>
        <taxon>Fungi</taxon>
        <taxon>Dikarya</taxon>
        <taxon>Ascomycota</taxon>
        <taxon>Pezizomycotina</taxon>
        <taxon>Lecanoromycetes</taxon>
        <taxon>OSLEUM clade</taxon>
        <taxon>Lecanoromycetidae</taxon>
        <taxon>Lecanorales</taxon>
        <taxon>Lecanorineae</taxon>
        <taxon>Stereocaulaceae</taxon>
        <taxon>Lepraria</taxon>
    </lineage>
</organism>
<feature type="region of interest" description="Disordered" evidence="1">
    <location>
        <begin position="1383"/>
        <end position="1523"/>
    </location>
</feature>
<feature type="compositionally biased region" description="Basic and acidic residues" evidence="1">
    <location>
        <begin position="381"/>
        <end position="390"/>
    </location>
</feature>
<dbReference type="CDD" id="cd07389">
    <property type="entry name" value="MPP_PhoD"/>
    <property type="match status" value="1"/>
</dbReference>
<feature type="compositionally biased region" description="Polar residues" evidence="1">
    <location>
        <begin position="608"/>
        <end position="625"/>
    </location>
</feature>
<feature type="region of interest" description="Disordered" evidence="1">
    <location>
        <begin position="1"/>
        <end position="487"/>
    </location>
</feature>
<dbReference type="Gene3D" id="3.60.21.70">
    <property type="entry name" value="PhoD-like phosphatase"/>
    <property type="match status" value="2"/>
</dbReference>
<dbReference type="InterPro" id="IPR018946">
    <property type="entry name" value="PhoD-like_MPP"/>
</dbReference>